<dbReference type="EMBL" id="JAGQFT010000093">
    <property type="protein sequence ID" value="MBR0563027.1"/>
    <property type="molecule type" value="Genomic_DNA"/>
</dbReference>
<dbReference type="GO" id="GO:0005975">
    <property type="term" value="P:carbohydrate metabolic process"/>
    <property type="evidence" value="ECO:0007669"/>
    <property type="project" value="InterPro"/>
</dbReference>
<dbReference type="SUPFAM" id="SSF53756">
    <property type="entry name" value="UDP-Glycosyltransferase/glycogen phosphorylase"/>
    <property type="match status" value="1"/>
</dbReference>
<dbReference type="GO" id="GO:0033072">
    <property type="term" value="P:vancomycin biosynthetic process"/>
    <property type="evidence" value="ECO:0007669"/>
    <property type="project" value="UniProtKB-ARBA"/>
</dbReference>
<dbReference type="GO" id="GO:0016758">
    <property type="term" value="F:hexosyltransferase activity"/>
    <property type="evidence" value="ECO:0007669"/>
    <property type="project" value="InterPro"/>
</dbReference>
<keyword evidence="6" id="KW-1185">Reference proteome</keyword>
<evidence type="ECO:0000313" key="5">
    <source>
        <dbReference type="EMBL" id="MBS7455594.1"/>
    </source>
</evidence>
<dbReference type="CDD" id="cd03784">
    <property type="entry name" value="GT1_Gtf-like"/>
    <property type="match status" value="1"/>
</dbReference>
<dbReference type="InterPro" id="IPR050426">
    <property type="entry name" value="Glycosyltransferase_28"/>
</dbReference>
<dbReference type="GO" id="GO:0008194">
    <property type="term" value="F:UDP-glycosyltransferase activity"/>
    <property type="evidence" value="ECO:0007669"/>
    <property type="project" value="InterPro"/>
</dbReference>
<evidence type="ECO:0000256" key="1">
    <source>
        <dbReference type="SAM" id="MobiDB-lite"/>
    </source>
</evidence>
<name>A0A8J7VU92_9GAMM</name>
<reference evidence="4" key="2">
    <citation type="submission" date="2021-04" db="EMBL/GenBank/DDBJ databases">
        <authorList>
            <person name="Karlyshev A.V."/>
        </authorList>
    </citation>
    <scope>NUCLEOTIDE SEQUENCE</scope>
    <source>
        <strain evidence="4">LMG 29479</strain>
    </source>
</reference>
<evidence type="ECO:0000259" key="3">
    <source>
        <dbReference type="Pfam" id="PF06722"/>
    </source>
</evidence>
<evidence type="ECO:0000259" key="2">
    <source>
        <dbReference type="Pfam" id="PF03033"/>
    </source>
</evidence>
<dbReference type="AlphaFoldDB" id="A0A8J7VU92"/>
<dbReference type="RefSeq" id="WP_211926949.1">
    <property type="nucleotide sequence ID" value="NZ_JAGQFT020000001.1"/>
</dbReference>
<proteinExistence type="predicted"/>
<feature type="compositionally biased region" description="Low complexity" evidence="1">
    <location>
        <begin position="424"/>
        <end position="439"/>
    </location>
</feature>
<evidence type="ECO:0000313" key="6">
    <source>
        <dbReference type="Proteomes" id="UP000675747"/>
    </source>
</evidence>
<accession>A0A8J7VU92</accession>
<sequence>MAGAPPSRILFATVGSLGDLFPFLAVGRALAARGHAVTVASHAVHAPHVAAAGLDFVAAGTLSAEAAAGHVEHAFAPLRGPRFLVDLVARDAGPAYAAIEPVAREAALIATSSLAFAGQVAAERWARPWMSAVLSPMVFLSAHQFPPLGPFTPLHRGTHPARAQGHMLRWLAQHGTAGWTRPLRRLRARLGLPVRNPRGNPLFDAQHGPDGVLALFPEAFAPPQPDWPPGTDCTGFALYDSDLPMPDAVRGFLAAGPPPLVFTLGSAAVAVAGRFFHESVRAARAVGRRALLVGAGAHAAVPAGADDLMAVDAVPYERVFPHAAVLVHQGGIGTCARALQAARPMLVVPHGFDQPDNAARLTALGVARALPARRYGAERAAAELRSLLREPGFAKRARRGAAMTAPDGATAAADRIEATLRRNAGAGSAGEAVASTSAARRQPDSGGSAGPPRHHG</sequence>
<dbReference type="Gene3D" id="3.40.50.2000">
    <property type="entry name" value="Glycogen Phosphorylase B"/>
    <property type="match status" value="2"/>
</dbReference>
<reference evidence="5 6" key="1">
    <citation type="journal article" date="2021" name="Microbiol. Resour. Announc.">
        <title>Draft Genome Sequence of Coralloluteibacterium stylophorae LMG 29479T.</title>
        <authorList>
            <person name="Karlyshev A.V."/>
            <person name="Kudryashova E.B."/>
            <person name="Ariskina E.V."/>
            <person name="Conroy A.P."/>
            <person name="Abidueva E.Y."/>
        </authorList>
    </citation>
    <scope>NUCLEOTIDE SEQUENCE [LARGE SCALE GENOMIC DNA]</scope>
    <source>
        <strain evidence="5 6">LMG 29479</strain>
    </source>
</reference>
<dbReference type="PANTHER" id="PTHR48050:SF13">
    <property type="entry name" value="STEROL 3-BETA-GLUCOSYLTRANSFERASE UGT80A2"/>
    <property type="match status" value="1"/>
</dbReference>
<comment type="caution">
    <text evidence="4">The sequence shown here is derived from an EMBL/GenBank/DDBJ whole genome shotgun (WGS) entry which is preliminary data.</text>
</comment>
<dbReference type="InterPro" id="IPR010610">
    <property type="entry name" value="EryCIII-like_C"/>
</dbReference>
<organism evidence="4">
    <name type="scientific">Coralloluteibacterium stylophorae</name>
    <dbReference type="NCBI Taxonomy" id="1776034"/>
    <lineage>
        <taxon>Bacteria</taxon>
        <taxon>Pseudomonadati</taxon>
        <taxon>Pseudomonadota</taxon>
        <taxon>Gammaproteobacteria</taxon>
        <taxon>Lysobacterales</taxon>
        <taxon>Lysobacteraceae</taxon>
        <taxon>Coralloluteibacterium</taxon>
    </lineage>
</organism>
<dbReference type="InterPro" id="IPR002213">
    <property type="entry name" value="UDP_glucos_trans"/>
</dbReference>
<evidence type="ECO:0000313" key="4">
    <source>
        <dbReference type="EMBL" id="MBR0563027.1"/>
    </source>
</evidence>
<feature type="domain" description="Erythromycin biosynthesis protein CIII-like C-terminal" evidence="3">
    <location>
        <begin position="306"/>
        <end position="401"/>
    </location>
</feature>
<dbReference type="EMBL" id="JAGQFT020000001">
    <property type="protein sequence ID" value="MBS7455594.1"/>
    <property type="molecule type" value="Genomic_DNA"/>
</dbReference>
<dbReference type="InterPro" id="IPR004276">
    <property type="entry name" value="GlycoTrans_28_N"/>
</dbReference>
<dbReference type="PANTHER" id="PTHR48050">
    <property type="entry name" value="STEROL 3-BETA-GLUCOSYLTRANSFERASE"/>
    <property type="match status" value="1"/>
</dbReference>
<dbReference type="Proteomes" id="UP000675747">
    <property type="component" value="Unassembled WGS sequence"/>
</dbReference>
<feature type="region of interest" description="Disordered" evidence="1">
    <location>
        <begin position="422"/>
        <end position="456"/>
    </location>
</feature>
<dbReference type="Pfam" id="PF06722">
    <property type="entry name" value="EryCIII-like_C"/>
    <property type="match status" value="1"/>
</dbReference>
<feature type="domain" description="Glycosyltransferase family 28 N-terminal" evidence="2">
    <location>
        <begin position="9"/>
        <end position="133"/>
    </location>
</feature>
<gene>
    <name evidence="5" type="ORF">KB893_000390</name>
    <name evidence="4" type="ORF">KB893_10935</name>
</gene>
<protein>
    <submittedName>
        <fullName evidence="4">Glycosyltransferase family 1 protein</fullName>
    </submittedName>
</protein>
<dbReference type="Pfam" id="PF03033">
    <property type="entry name" value="Glyco_transf_28"/>
    <property type="match status" value="1"/>
</dbReference>